<dbReference type="EMBL" id="MFJE01000015">
    <property type="protein sequence ID" value="OGG14532.1"/>
    <property type="molecule type" value="Genomic_DNA"/>
</dbReference>
<evidence type="ECO:0000313" key="1">
    <source>
        <dbReference type="EMBL" id="OGG14532.1"/>
    </source>
</evidence>
<dbReference type="PANTHER" id="PTHR39961">
    <property type="entry name" value="HYPOTHETICAL CYTOSOLIC PROTEIN"/>
    <property type="match status" value="1"/>
</dbReference>
<protein>
    <recommendedName>
        <fullName evidence="3">DUF458 domain-containing protein</fullName>
    </recommendedName>
</protein>
<dbReference type="Proteomes" id="UP000177383">
    <property type="component" value="Unassembled WGS sequence"/>
</dbReference>
<dbReference type="InterPro" id="IPR007405">
    <property type="entry name" value="Phage_KVP40_Orf299"/>
</dbReference>
<proteinExistence type="predicted"/>
<dbReference type="AlphaFoldDB" id="A0A1F5ZR08"/>
<dbReference type="STRING" id="1798375.A2773_05580"/>
<dbReference type="Pfam" id="PF04308">
    <property type="entry name" value="RNaseH_like"/>
    <property type="match status" value="1"/>
</dbReference>
<name>A0A1F5ZR08_9BACT</name>
<dbReference type="PANTHER" id="PTHR39961:SF1">
    <property type="entry name" value="DUF458 DOMAIN-CONTAINING PROTEIN"/>
    <property type="match status" value="1"/>
</dbReference>
<comment type="caution">
    <text evidence="1">The sequence shown here is derived from an EMBL/GenBank/DDBJ whole genome shotgun (WGS) entry which is preliminary data.</text>
</comment>
<evidence type="ECO:0000313" key="2">
    <source>
        <dbReference type="Proteomes" id="UP000177383"/>
    </source>
</evidence>
<evidence type="ECO:0008006" key="3">
    <source>
        <dbReference type="Google" id="ProtNLM"/>
    </source>
</evidence>
<organism evidence="1 2">
    <name type="scientific">Candidatus Gottesmanbacteria bacterium RIFCSPHIGHO2_01_FULL_39_10</name>
    <dbReference type="NCBI Taxonomy" id="1798375"/>
    <lineage>
        <taxon>Bacteria</taxon>
        <taxon>Candidatus Gottesmaniibacteriota</taxon>
    </lineage>
</organism>
<sequence>MQNGHFHSQTFGILDLSRVRERVIQFINEDPQKNYRLVIGTDSEAKNGHGVEFITAFVVHRIGNGGIYFWRRKEDTKPYVLRTRIYEEATLSLSAADEFIEIFKKDGIGRYDLEIHVDIGNKGETREMITEIVGMIKGSGFAVKTKPESYAASKVADRHT</sequence>
<reference evidence="1 2" key="1">
    <citation type="journal article" date="2016" name="Nat. Commun.">
        <title>Thousands of microbial genomes shed light on interconnected biogeochemical processes in an aquifer system.</title>
        <authorList>
            <person name="Anantharaman K."/>
            <person name="Brown C.T."/>
            <person name="Hug L.A."/>
            <person name="Sharon I."/>
            <person name="Castelle C.J."/>
            <person name="Probst A.J."/>
            <person name="Thomas B.C."/>
            <person name="Singh A."/>
            <person name="Wilkins M.J."/>
            <person name="Karaoz U."/>
            <person name="Brodie E.L."/>
            <person name="Williams K.H."/>
            <person name="Hubbard S.S."/>
            <person name="Banfield J.F."/>
        </authorList>
    </citation>
    <scope>NUCLEOTIDE SEQUENCE [LARGE SCALE GENOMIC DNA]</scope>
</reference>
<gene>
    <name evidence="1" type="ORF">A2773_05580</name>
</gene>
<accession>A0A1F5ZR08</accession>